<proteinExistence type="predicted"/>
<gene>
    <name evidence="2" type="ORF">MNAN1_002272</name>
</gene>
<organism evidence="2 3">
    <name type="scientific">Malassezia nana</name>
    <dbReference type="NCBI Taxonomy" id="180528"/>
    <lineage>
        <taxon>Eukaryota</taxon>
        <taxon>Fungi</taxon>
        <taxon>Dikarya</taxon>
        <taxon>Basidiomycota</taxon>
        <taxon>Ustilaginomycotina</taxon>
        <taxon>Malasseziomycetes</taxon>
        <taxon>Malasseziales</taxon>
        <taxon>Malasseziaceae</taxon>
        <taxon>Malassezia</taxon>
    </lineage>
</organism>
<evidence type="ECO:0000256" key="1">
    <source>
        <dbReference type="SAM" id="MobiDB-lite"/>
    </source>
</evidence>
<evidence type="ECO:0000313" key="3">
    <source>
        <dbReference type="Proteomes" id="UP001213623"/>
    </source>
</evidence>
<name>A0AAF0J2M9_9BASI</name>
<feature type="region of interest" description="Disordered" evidence="1">
    <location>
        <begin position="32"/>
        <end position="65"/>
    </location>
</feature>
<keyword evidence="3" id="KW-1185">Reference proteome</keyword>
<reference evidence="2" key="1">
    <citation type="submission" date="2023-03" db="EMBL/GenBank/DDBJ databases">
        <title>Mating type loci evolution in Malassezia.</title>
        <authorList>
            <person name="Coelho M.A."/>
        </authorList>
    </citation>
    <scope>NUCLEOTIDE SEQUENCE</scope>
    <source>
        <strain evidence="2">CBS 9557</strain>
    </source>
</reference>
<dbReference type="Proteomes" id="UP001213623">
    <property type="component" value="Chromosome 4"/>
</dbReference>
<evidence type="ECO:0000313" key="2">
    <source>
        <dbReference type="EMBL" id="WFD27276.1"/>
    </source>
</evidence>
<dbReference type="EMBL" id="CP119895">
    <property type="protein sequence ID" value="WFD27276.1"/>
    <property type="molecule type" value="Genomic_DNA"/>
</dbReference>
<accession>A0AAF0J2M9</accession>
<dbReference type="AlphaFoldDB" id="A0AAF0J2M9"/>
<sequence length="123" mass="13922">MFTIAVLCAGAQIACNEVSLVFSRAVSTYYQRPKAAEEEAPSLPITNAERRDALDCPQTSSPASRTWLQKSYEWAKRHSPVQPITNDEYRQRLLTRQNEVDAELRLIEAELQQKRSALQALDA</sequence>
<protein>
    <submittedName>
        <fullName evidence="2">Uncharacterized protein</fullName>
    </submittedName>
</protein>